<sequence length="177" mass="20097">MNFGNLFARNIRPEIAGLAHYAMELAGDSDLPRYSAFDPHRVWAICDYIYLLDVIDNGNDYYCSFSGKRMAVLFGYEFKGVRLSEFPDPELGMALRRTYDRVVETHNPSFMRARYAWPEKKSIFIERLLIPMADDDGQLNAICGISIPEVADVDIEMYAGHGPARLISEDDLMLVAS</sequence>
<comment type="caution">
    <text evidence="1">The sequence shown here is derived from an EMBL/GenBank/DDBJ whole genome shotgun (WGS) entry which is preliminary data.</text>
</comment>
<organism evidence="1 2">
    <name type="scientific">Rhizomicrobium electricum</name>
    <dbReference type="NCBI Taxonomy" id="480070"/>
    <lineage>
        <taxon>Bacteria</taxon>
        <taxon>Pseudomonadati</taxon>
        <taxon>Pseudomonadota</taxon>
        <taxon>Alphaproteobacteria</taxon>
        <taxon>Micropepsales</taxon>
        <taxon>Micropepsaceae</taxon>
        <taxon>Rhizomicrobium</taxon>
    </lineage>
</organism>
<proteinExistence type="predicted"/>
<dbReference type="InterPro" id="IPR009922">
    <property type="entry name" value="DUF1457"/>
</dbReference>
<gene>
    <name evidence="1" type="ORF">GCM10008942_14830</name>
</gene>
<evidence type="ECO:0000313" key="2">
    <source>
        <dbReference type="Proteomes" id="UP001499951"/>
    </source>
</evidence>
<protein>
    <recommendedName>
        <fullName evidence="3">PAS domain-containing protein</fullName>
    </recommendedName>
</protein>
<evidence type="ECO:0008006" key="3">
    <source>
        <dbReference type="Google" id="ProtNLM"/>
    </source>
</evidence>
<name>A0ABP3PLG3_9PROT</name>
<keyword evidence="2" id="KW-1185">Reference proteome</keyword>
<dbReference type="Proteomes" id="UP001499951">
    <property type="component" value="Unassembled WGS sequence"/>
</dbReference>
<dbReference type="EMBL" id="BAAADD010000003">
    <property type="protein sequence ID" value="GAA0567313.1"/>
    <property type="molecule type" value="Genomic_DNA"/>
</dbReference>
<accession>A0ABP3PLG3</accession>
<dbReference type="RefSeq" id="WP_166932969.1">
    <property type="nucleotide sequence ID" value="NZ_BAAADD010000003.1"/>
</dbReference>
<reference evidence="2" key="1">
    <citation type="journal article" date="2019" name="Int. J. Syst. Evol. Microbiol.">
        <title>The Global Catalogue of Microorganisms (GCM) 10K type strain sequencing project: providing services to taxonomists for standard genome sequencing and annotation.</title>
        <authorList>
            <consortium name="The Broad Institute Genomics Platform"/>
            <consortium name="The Broad Institute Genome Sequencing Center for Infectious Disease"/>
            <person name="Wu L."/>
            <person name="Ma J."/>
        </authorList>
    </citation>
    <scope>NUCLEOTIDE SEQUENCE [LARGE SCALE GENOMIC DNA]</scope>
    <source>
        <strain evidence="2">JCM 15089</strain>
    </source>
</reference>
<evidence type="ECO:0000313" key="1">
    <source>
        <dbReference type="EMBL" id="GAA0567313.1"/>
    </source>
</evidence>
<dbReference type="Pfam" id="PF07310">
    <property type="entry name" value="PAS_5"/>
    <property type="match status" value="1"/>
</dbReference>